<dbReference type="OrthoDB" id="9768851at2"/>
<keyword evidence="3" id="KW-1185">Reference proteome</keyword>
<comment type="caution">
    <text evidence="2">The sequence shown here is derived from an EMBL/GenBank/DDBJ whole genome shotgun (WGS) entry which is preliminary data.</text>
</comment>
<name>A0A3N1MDB6_9PROT</name>
<dbReference type="AlphaFoldDB" id="A0A3N1MDB6"/>
<sequence>MEMRDFGRTGLRLSALGFGCGAVGGLMVRADAAEQERAVARALDAGINYFDTAVQYGDGQSERNLGRVLARLKPAEAVIGTKVRLLGDDFSDVGGAVVGSLEGSLARLGRERVDILYFHNPVTMDGSPGSLSVARLLEEFVPAVERLRDAGKVGFVGITAVGDTAALKAVLASSKVEAAQVVFNLLNPSAADRLPAGWPGQDYDGLLGDAATAGAGVVAIRVLAGGALSGSAERHPIASPAPAPIGSSDTYAGDLDRAQALLPQAGGTTAGLTDLATRYPLSQAAIGTILVGMASFEQFELALAAIERGAPSAGELARLAGGQR</sequence>
<reference evidence="2 3" key="1">
    <citation type="submission" date="2018-11" db="EMBL/GenBank/DDBJ databases">
        <title>Genomic Encyclopedia of Type Strains, Phase IV (KMG-IV): sequencing the most valuable type-strain genomes for metagenomic binning, comparative biology and taxonomic classification.</title>
        <authorList>
            <person name="Goeker M."/>
        </authorList>
    </citation>
    <scope>NUCLEOTIDE SEQUENCE [LARGE SCALE GENOMIC DNA]</scope>
    <source>
        <strain evidence="2 3">DSM 5900</strain>
    </source>
</reference>
<feature type="domain" description="NADP-dependent oxidoreductase" evidence="1">
    <location>
        <begin position="16"/>
        <end position="308"/>
    </location>
</feature>
<organism evidence="2 3">
    <name type="scientific">Stella humosa</name>
    <dbReference type="NCBI Taxonomy" id="94"/>
    <lineage>
        <taxon>Bacteria</taxon>
        <taxon>Pseudomonadati</taxon>
        <taxon>Pseudomonadota</taxon>
        <taxon>Alphaproteobacteria</taxon>
        <taxon>Rhodospirillales</taxon>
        <taxon>Stellaceae</taxon>
        <taxon>Stella</taxon>
    </lineage>
</organism>
<evidence type="ECO:0000313" key="3">
    <source>
        <dbReference type="Proteomes" id="UP000278222"/>
    </source>
</evidence>
<protein>
    <submittedName>
        <fullName evidence="2">L-galactose dehydrogenase/L-glyceraldehyde 3-phosphate reductase</fullName>
    </submittedName>
</protein>
<dbReference type="GO" id="GO:0005829">
    <property type="term" value="C:cytosol"/>
    <property type="evidence" value="ECO:0007669"/>
    <property type="project" value="TreeGrafter"/>
</dbReference>
<gene>
    <name evidence="2" type="ORF">EDC65_0907</name>
</gene>
<dbReference type="Gene3D" id="3.20.20.100">
    <property type="entry name" value="NADP-dependent oxidoreductase domain"/>
    <property type="match status" value="1"/>
</dbReference>
<dbReference type="PANTHER" id="PTHR42686:SF1">
    <property type="entry name" value="GH17980P-RELATED"/>
    <property type="match status" value="1"/>
</dbReference>
<dbReference type="Pfam" id="PF00248">
    <property type="entry name" value="Aldo_ket_red"/>
    <property type="match status" value="1"/>
</dbReference>
<dbReference type="InterPro" id="IPR023210">
    <property type="entry name" value="NADP_OxRdtase_dom"/>
</dbReference>
<evidence type="ECO:0000313" key="2">
    <source>
        <dbReference type="EMBL" id="ROQ01721.1"/>
    </source>
</evidence>
<dbReference type="EMBL" id="RJKX01000011">
    <property type="protein sequence ID" value="ROQ01721.1"/>
    <property type="molecule type" value="Genomic_DNA"/>
</dbReference>
<dbReference type="RefSeq" id="WP_123688453.1">
    <property type="nucleotide sequence ID" value="NZ_AP019700.1"/>
</dbReference>
<dbReference type="Proteomes" id="UP000278222">
    <property type="component" value="Unassembled WGS sequence"/>
</dbReference>
<dbReference type="SUPFAM" id="SSF51430">
    <property type="entry name" value="NAD(P)-linked oxidoreductase"/>
    <property type="match status" value="1"/>
</dbReference>
<proteinExistence type="predicted"/>
<dbReference type="InterPro" id="IPR036812">
    <property type="entry name" value="NAD(P)_OxRdtase_dom_sf"/>
</dbReference>
<evidence type="ECO:0000259" key="1">
    <source>
        <dbReference type="Pfam" id="PF00248"/>
    </source>
</evidence>
<dbReference type="InterPro" id="IPR020471">
    <property type="entry name" value="AKR"/>
</dbReference>
<accession>A0A3N1MDB6</accession>
<dbReference type="GO" id="GO:0016491">
    <property type="term" value="F:oxidoreductase activity"/>
    <property type="evidence" value="ECO:0007669"/>
    <property type="project" value="InterPro"/>
</dbReference>
<dbReference type="PANTHER" id="PTHR42686">
    <property type="entry name" value="GH17980P-RELATED"/>
    <property type="match status" value="1"/>
</dbReference>